<dbReference type="PANTHER" id="PTHR11825">
    <property type="entry name" value="SUBGROUP IIII AMINOTRANSFERASE"/>
    <property type="match status" value="1"/>
</dbReference>
<dbReference type="NCBIfam" id="TIGR01123">
    <property type="entry name" value="ilvE_II"/>
    <property type="match status" value="1"/>
</dbReference>
<evidence type="ECO:0000313" key="21">
    <source>
        <dbReference type="Proteomes" id="UP000436284"/>
    </source>
</evidence>
<evidence type="ECO:0000256" key="2">
    <source>
        <dbReference type="ARBA" id="ARBA00003109"/>
    </source>
</evidence>
<dbReference type="OrthoDB" id="9804984at2"/>
<comment type="pathway">
    <text evidence="5 19">Amino-acid biosynthesis; L-leucine biosynthesis; L-leucine from 3-methyl-2-oxobutanoate: step 4/4.</text>
</comment>
<evidence type="ECO:0000256" key="6">
    <source>
        <dbReference type="ARBA" id="ARBA00009320"/>
    </source>
</evidence>
<keyword evidence="11 18" id="KW-0100">Branched-chain amino acid biosynthesis</keyword>
<feature type="modified residue" description="N6-(pyridoxal phosphate)lysine" evidence="15">
    <location>
        <position position="195"/>
    </location>
</feature>
<dbReference type="Proteomes" id="UP000436284">
    <property type="component" value="Unassembled WGS sequence"/>
</dbReference>
<dbReference type="InterPro" id="IPR043132">
    <property type="entry name" value="BCAT-like_C"/>
</dbReference>
<dbReference type="RefSeq" id="WP_160655420.1">
    <property type="nucleotide sequence ID" value="NZ_JBHRWU010000001.1"/>
</dbReference>
<evidence type="ECO:0000256" key="17">
    <source>
        <dbReference type="RuleBase" id="RU004516"/>
    </source>
</evidence>
<sequence length="354" mass="39703">MGQTLQIERANQLKNKPDVSTIKFGTVFTDYMFTNRYTSEYGWSEPSIIPYQNLQLSPSCQALHYGQSVFEGLKAYKNGDDVLIFRPDENFKRMNQSLSRLSMPEINEENALNALLELLKVERDWVPDGDGQSLYIRPFVFADEPFLGVRPSESYQFNIILSPVASYYGAQLNPSSLYVESDFVRSVRGGVGFAKASGNYAASLLAQKKANELGYEQVLWLDGVEQKYVEEVGSMNIFFVRDGELVTPKLNGSILPGITRKSLIELANYKGYTVKEESIHIDDLANDLHSGRITEVFGAGTAAVISPVGRLNIHGVDHIVNDNQIGPVSQDLYDHFTDIQYGRQEDPFGWVVKL</sequence>
<evidence type="ECO:0000256" key="13">
    <source>
        <dbReference type="ARBA" id="ARBA00048798"/>
    </source>
</evidence>
<evidence type="ECO:0000256" key="14">
    <source>
        <dbReference type="ARBA" id="ARBA00049229"/>
    </source>
</evidence>
<evidence type="ECO:0000256" key="11">
    <source>
        <dbReference type="ARBA" id="ARBA00023304"/>
    </source>
</evidence>
<dbReference type="UniPathway" id="UPA00047">
    <property type="reaction ID" value="UER00058"/>
</dbReference>
<evidence type="ECO:0000256" key="18">
    <source>
        <dbReference type="RuleBase" id="RU004517"/>
    </source>
</evidence>
<dbReference type="GO" id="GO:0009097">
    <property type="term" value="P:isoleucine biosynthetic process"/>
    <property type="evidence" value="ECO:0007669"/>
    <property type="project" value="UniProtKB-UniPathway"/>
</dbReference>
<dbReference type="PIRSF" id="PIRSF006468">
    <property type="entry name" value="BCAT1"/>
    <property type="match status" value="1"/>
</dbReference>
<evidence type="ECO:0000256" key="1">
    <source>
        <dbReference type="ARBA" id="ARBA00001933"/>
    </source>
</evidence>
<comment type="catalytic activity">
    <reaction evidence="14 18">
        <text>L-leucine + 2-oxoglutarate = 4-methyl-2-oxopentanoate + L-glutamate</text>
        <dbReference type="Rhea" id="RHEA:18321"/>
        <dbReference type="ChEBI" id="CHEBI:16810"/>
        <dbReference type="ChEBI" id="CHEBI:17865"/>
        <dbReference type="ChEBI" id="CHEBI:29985"/>
        <dbReference type="ChEBI" id="CHEBI:57427"/>
        <dbReference type="EC" id="2.6.1.42"/>
    </reaction>
</comment>
<dbReference type="InterPro" id="IPR005786">
    <property type="entry name" value="B_amino_transII"/>
</dbReference>
<comment type="function">
    <text evidence="2">Acts on leucine, isoleucine and valine.</text>
</comment>
<comment type="pathway">
    <text evidence="4 19">Amino-acid biosynthesis; L-valine biosynthesis; L-valine from pyruvate: step 4/4.</text>
</comment>
<comment type="cofactor">
    <cofactor evidence="1 17">
        <name>pyridoxal 5'-phosphate</name>
        <dbReference type="ChEBI" id="CHEBI:597326"/>
    </cofactor>
</comment>
<evidence type="ECO:0000256" key="4">
    <source>
        <dbReference type="ARBA" id="ARBA00004931"/>
    </source>
</evidence>
<evidence type="ECO:0000256" key="16">
    <source>
        <dbReference type="RuleBase" id="RU004106"/>
    </source>
</evidence>
<organism evidence="20 21">
    <name type="scientific">Salinicoccus hispanicus</name>
    <dbReference type="NCBI Taxonomy" id="157225"/>
    <lineage>
        <taxon>Bacteria</taxon>
        <taxon>Bacillati</taxon>
        <taxon>Bacillota</taxon>
        <taxon>Bacilli</taxon>
        <taxon>Bacillales</taxon>
        <taxon>Staphylococcaceae</taxon>
        <taxon>Salinicoccus</taxon>
    </lineage>
</organism>
<protein>
    <recommendedName>
        <fullName evidence="18">Branched-chain-amino-acid aminotransferase</fullName>
        <ecNumber evidence="18">2.6.1.42</ecNumber>
    </recommendedName>
</protein>
<evidence type="ECO:0000256" key="8">
    <source>
        <dbReference type="ARBA" id="ARBA00022605"/>
    </source>
</evidence>
<dbReference type="EMBL" id="WUUK01000003">
    <property type="protein sequence ID" value="MXQ51237.1"/>
    <property type="molecule type" value="Genomic_DNA"/>
</dbReference>
<dbReference type="InterPro" id="IPR036038">
    <property type="entry name" value="Aminotransferase-like"/>
</dbReference>
<dbReference type="InterPro" id="IPR033939">
    <property type="entry name" value="BCAT_family"/>
</dbReference>
<evidence type="ECO:0000256" key="10">
    <source>
        <dbReference type="ARBA" id="ARBA00022898"/>
    </source>
</evidence>
<evidence type="ECO:0000313" key="20">
    <source>
        <dbReference type="EMBL" id="MXQ51237.1"/>
    </source>
</evidence>
<dbReference type="PROSITE" id="PS00770">
    <property type="entry name" value="AA_TRANSFER_CLASS_4"/>
    <property type="match status" value="1"/>
</dbReference>
<proteinExistence type="inferred from homology"/>
<dbReference type="Pfam" id="PF01063">
    <property type="entry name" value="Aminotran_4"/>
    <property type="match status" value="1"/>
</dbReference>
<dbReference type="CDD" id="cd01557">
    <property type="entry name" value="BCAT_beta_family"/>
    <property type="match status" value="1"/>
</dbReference>
<dbReference type="UniPathway" id="UPA00048">
    <property type="reaction ID" value="UER00073"/>
</dbReference>
<dbReference type="PANTHER" id="PTHR11825:SF44">
    <property type="entry name" value="BRANCHED-CHAIN-AMINO-ACID AMINOTRANSFERASE"/>
    <property type="match status" value="1"/>
</dbReference>
<comment type="caution">
    <text evidence="20">The sequence shown here is derived from an EMBL/GenBank/DDBJ whole genome shotgun (WGS) entry which is preliminary data.</text>
</comment>
<dbReference type="GO" id="GO:0004084">
    <property type="term" value="F:branched-chain-amino-acid transaminase activity"/>
    <property type="evidence" value="ECO:0007669"/>
    <property type="project" value="UniProtKB-EC"/>
</dbReference>
<dbReference type="Gene3D" id="3.30.470.10">
    <property type="match status" value="1"/>
</dbReference>
<dbReference type="InterPro" id="IPR018300">
    <property type="entry name" value="Aminotrans_IV_CS"/>
</dbReference>
<dbReference type="GO" id="GO:0009099">
    <property type="term" value="P:L-valine biosynthetic process"/>
    <property type="evidence" value="ECO:0007669"/>
    <property type="project" value="UniProtKB-UniPathway"/>
</dbReference>
<evidence type="ECO:0000256" key="7">
    <source>
        <dbReference type="ARBA" id="ARBA00022576"/>
    </source>
</evidence>
<keyword evidence="21" id="KW-1185">Reference proteome</keyword>
<evidence type="ECO:0000256" key="9">
    <source>
        <dbReference type="ARBA" id="ARBA00022679"/>
    </source>
</evidence>
<comment type="catalytic activity">
    <reaction evidence="12 18">
        <text>L-valine + 2-oxoglutarate = 3-methyl-2-oxobutanoate + L-glutamate</text>
        <dbReference type="Rhea" id="RHEA:24813"/>
        <dbReference type="ChEBI" id="CHEBI:11851"/>
        <dbReference type="ChEBI" id="CHEBI:16810"/>
        <dbReference type="ChEBI" id="CHEBI:29985"/>
        <dbReference type="ChEBI" id="CHEBI:57762"/>
        <dbReference type="EC" id="2.6.1.42"/>
    </reaction>
</comment>
<gene>
    <name evidence="20" type="ORF">GQ671_08140</name>
</gene>
<keyword evidence="7 18" id="KW-0032">Aminotransferase</keyword>
<evidence type="ECO:0000256" key="3">
    <source>
        <dbReference type="ARBA" id="ARBA00004824"/>
    </source>
</evidence>
<dbReference type="Gene3D" id="3.20.10.10">
    <property type="entry name" value="D-amino Acid Aminotransferase, subunit A, domain 2"/>
    <property type="match status" value="1"/>
</dbReference>
<keyword evidence="8 18" id="KW-0028">Amino-acid biosynthesis</keyword>
<evidence type="ECO:0000256" key="15">
    <source>
        <dbReference type="PIRSR" id="PIRSR006468-1"/>
    </source>
</evidence>
<accession>A0A6N8U1K1</accession>
<keyword evidence="9 18" id="KW-0808">Transferase</keyword>
<evidence type="ECO:0000256" key="5">
    <source>
        <dbReference type="ARBA" id="ARBA00005072"/>
    </source>
</evidence>
<dbReference type="EC" id="2.6.1.42" evidence="18"/>
<evidence type="ECO:0000256" key="12">
    <source>
        <dbReference type="ARBA" id="ARBA00048212"/>
    </source>
</evidence>
<dbReference type="GO" id="GO:0009098">
    <property type="term" value="P:L-leucine biosynthetic process"/>
    <property type="evidence" value="ECO:0007669"/>
    <property type="project" value="UniProtKB-UniPathway"/>
</dbReference>
<comment type="catalytic activity">
    <reaction evidence="13 18">
        <text>L-isoleucine + 2-oxoglutarate = (S)-3-methyl-2-oxopentanoate + L-glutamate</text>
        <dbReference type="Rhea" id="RHEA:24801"/>
        <dbReference type="ChEBI" id="CHEBI:16810"/>
        <dbReference type="ChEBI" id="CHEBI:29985"/>
        <dbReference type="ChEBI" id="CHEBI:35146"/>
        <dbReference type="ChEBI" id="CHEBI:58045"/>
        <dbReference type="EC" id="2.6.1.42"/>
    </reaction>
</comment>
<dbReference type="InterPro" id="IPR043131">
    <property type="entry name" value="BCAT-like_N"/>
</dbReference>
<comment type="pathway">
    <text evidence="3 19">Amino-acid biosynthesis; L-isoleucine biosynthesis; L-isoleucine from 2-oxobutanoate: step 4/4.</text>
</comment>
<reference evidence="20 21" key="1">
    <citation type="submission" date="2019-12" db="EMBL/GenBank/DDBJ databases">
        <title>Salinicoccus cyprini sp. nov., isolated from gastro-intestinal tract of mirror carp, Cyprinus carpio var. specularis, collected from Gobind Sagar Reservoir, Himachal Pradesh, India.</title>
        <authorList>
            <person name="Talwar C."/>
            <person name="Singh A.K."/>
            <person name="Lal R."/>
            <person name="Negi R.K."/>
        </authorList>
    </citation>
    <scope>NUCLEOTIDE SEQUENCE [LARGE SCALE GENOMIC DNA]</scope>
    <source>
        <strain evidence="20 21">J-82</strain>
    </source>
</reference>
<evidence type="ECO:0000256" key="19">
    <source>
        <dbReference type="RuleBase" id="RU004519"/>
    </source>
</evidence>
<keyword evidence="10 17" id="KW-0663">Pyridoxal phosphate</keyword>
<comment type="similarity">
    <text evidence="6 16">Belongs to the class-IV pyridoxal-phosphate-dependent aminotransferase family.</text>
</comment>
<dbReference type="NCBIfam" id="NF009897">
    <property type="entry name" value="PRK13357.1"/>
    <property type="match status" value="1"/>
</dbReference>
<dbReference type="UniPathway" id="UPA00049">
    <property type="reaction ID" value="UER00062"/>
</dbReference>
<dbReference type="AlphaFoldDB" id="A0A6N8U1K1"/>
<dbReference type="InterPro" id="IPR001544">
    <property type="entry name" value="Aminotrans_IV"/>
</dbReference>
<dbReference type="SUPFAM" id="SSF56752">
    <property type="entry name" value="D-aminoacid aminotransferase-like PLP-dependent enzymes"/>
    <property type="match status" value="1"/>
</dbReference>
<name>A0A6N8U1K1_9STAP</name>